<sequence length="132" mass="15508">MKKWLVPLLSVFVLFLIGCTENESVSKLTRVDVLKENKDEMIISDQHILNELSQVFEQIEWEQNVKVEMSRKEDVKAVLFMEVEENMPERLVEYFIWFEGNGTATIINRDESSLAKLDEESTSILKINFNYE</sequence>
<dbReference type="Proteomes" id="UP000316626">
    <property type="component" value="Unassembled WGS sequence"/>
</dbReference>
<protein>
    <recommendedName>
        <fullName evidence="3">Lipoprotein</fullName>
    </recommendedName>
</protein>
<proteinExistence type="predicted"/>
<keyword evidence="2" id="KW-1185">Reference proteome</keyword>
<dbReference type="OrthoDB" id="2437675at2"/>
<dbReference type="PROSITE" id="PS51257">
    <property type="entry name" value="PROKAR_LIPOPROTEIN"/>
    <property type="match status" value="1"/>
</dbReference>
<accession>A0A544TVZ9</accession>
<dbReference type="EMBL" id="VDGI01000001">
    <property type="protein sequence ID" value="TQR21616.1"/>
    <property type="molecule type" value="Genomic_DNA"/>
</dbReference>
<evidence type="ECO:0000313" key="1">
    <source>
        <dbReference type="EMBL" id="TQR21616.1"/>
    </source>
</evidence>
<dbReference type="RefSeq" id="WP_142640741.1">
    <property type="nucleotide sequence ID" value="NZ_VDGI01000001.1"/>
</dbReference>
<dbReference type="AlphaFoldDB" id="A0A544TVZ9"/>
<evidence type="ECO:0008006" key="3">
    <source>
        <dbReference type="Google" id="ProtNLM"/>
    </source>
</evidence>
<reference evidence="1 2" key="1">
    <citation type="submission" date="2019-06" db="EMBL/GenBank/DDBJ databases">
        <title>Psychrobacillus vulpis sp. nov., a new species isolated from feces of a red fox that inhabits in The Tablas de Daimiel Natural Park, Albacete, Spain.</title>
        <authorList>
            <person name="Rodriguez M."/>
            <person name="Reina J.C."/>
            <person name="Bejar V."/>
            <person name="Llamas I."/>
        </authorList>
    </citation>
    <scope>NUCLEOTIDE SEQUENCE [LARGE SCALE GENOMIC DNA]</scope>
    <source>
        <strain evidence="1 2">Z8</strain>
    </source>
</reference>
<name>A0A544TVZ9_9BACI</name>
<comment type="caution">
    <text evidence="1">The sequence shown here is derived from an EMBL/GenBank/DDBJ whole genome shotgun (WGS) entry which is preliminary data.</text>
</comment>
<evidence type="ECO:0000313" key="2">
    <source>
        <dbReference type="Proteomes" id="UP000316626"/>
    </source>
</evidence>
<gene>
    <name evidence="1" type="ORF">FG384_01275</name>
</gene>
<organism evidence="1 2">
    <name type="scientific">Psychrobacillus vulpis</name>
    <dbReference type="NCBI Taxonomy" id="2325572"/>
    <lineage>
        <taxon>Bacteria</taxon>
        <taxon>Bacillati</taxon>
        <taxon>Bacillota</taxon>
        <taxon>Bacilli</taxon>
        <taxon>Bacillales</taxon>
        <taxon>Bacillaceae</taxon>
        <taxon>Psychrobacillus</taxon>
    </lineage>
</organism>